<organism evidence="7 8">
    <name type="scientific">Romanomermis culicivorax</name>
    <name type="common">Nematode worm</name>
    <dbReference type="NCBI Taxonomy" id="13658"/>
    <lineage>
        <taxon>Eukaryota</taxon>
        <taxon>Metazoa</taxon>
        <taxon>Ecdysozoa</taxon>
        <taxon>Nematoda</taxon>
        <taxon>Enoplea</taxon>
        <taxon>Dorylaimia</taxon>
        <taxon>Mermithida</taxon>
        <taxon>Mermithoidea</taxon>
        <taxon>Mermithidae</taxon>
        <taxon>Romanomermis</taxon>
    </lineage>
</organism>
<evidence type="ECO:0000313" key="8">
    <source>
        <dbReference type="WBParaSite" id="nRc.2.0.1.t00953-RA"/>
    </source>
</evidence>
<dbReference type="InterPro" id="IPR050143">
    <property type="entry name" value="TRIM/RBCC"/>
</dbReference>
<dbReference type="InterPro" id="IPR017907">
    <property type="entry name" value="Znf_RING_CS"/>
</dbReference>
<dbReference type="GO" id="GO:0008270">
    <property type="term" value="F:zinc ion binding"/>
    <property type="evidence" value="ECO:0007669"/>
    <property type="project" value="UniProtKB-KW"/>
</dbReference>
<sequence length="307" mass="34477">MATNKLKKNWAVIAADSNHKYIRSFTFPVDEANVFTIGDSNDDHMQISNETNISCAKIEISPALKGTDCIKVNDKDLAPDSTEDLKDSSIICIGPLTLNFKLIPAPDATAYKEIMSSLTCSICLRLLIDPVTTCCSHTFCRSCMRNVISTPAVQGNNFHAEDFVDELWFVGELIQLIIGKYIQCPLCRQNCCSNFGLDLKHVDHDRLPYKVSKVVFDFVESRPLCADCGNSRWLVPASEYYDCRTCVKNRNDAKEFVVCLLCVIDGHKNHDVLSCKERSINASRRFIDKVAPLLENYAKLRGEETSQ</sequence>
<protein>
    <submittedName>
        <fullName evidence="8">RING-type domain-containing protein</fullName>
    </submittedName>
</protein>
<dbReference type="AlphaFoldDB" id="A0A915HH59"/>
<accession>A0A915HH59</accession>
<dbReference type="Pfam" id="PF00097">
    <property type="entry name" value="zf-C3HC4"/>
    <property type="match status" value="1"/>
</dbReference>
<name>A0A915HH59_ROMCU</name>
<keyword evidence="2" id="KW-0479">Metal-binding</keyword>
<evidence type="ECO:0000313" key="7">
    <source>
        <dbReference type="Proteomes" id="UP000887565"/>
    </source>
</evidence>
<proteinExistence type="inferred from homology"/>
<dbReference type="PROSITE" id="PS00518">
    <property type="entry name" value="ZF_RING_1"/>
    <property type="match status" value="1"/>
</dbReference>
<evidence type="ECO:0000256" key="3">
    <source>
        <dbReference type="ARBA" id="ARBA00022771"/>
    </source>
</evidence>
<keyword evidence="7" id="KW-1185">Reference proteome</keyword>
<dbReference type="Proteomes" id="UP000887565">
    <property type="component" value="Unplaced"/>
</dbReference>
<dbReference type="SUPFAM" id="SSF57850">
    <property type="entry name" value="RING/U-box"/>
    <property type="match status" value="1"/>
</dbReference>
<keyword evidence="3 5" id="KW-0863">Zinc-finger</keyword>
<evidence type="ECO:0000256" key="4">
    <source>
        <dbReference type="ARBA" id="ARBA00022833"/>
    </source>
</evidence>
<keyword evidence="4" id="KW-0862">Zinc</keyword>
<dbReference type="PROSITE" id="PS50089">
    <property type="entry name" value="ZF_RING_2"/>
    <property type="match status" value="1"/>
</dbReference>
<evidence type="ECO:0000256" key="5">
    <source>
        <dbReference type="PROSITE-ProRule" id="PRU00175"/>
    </source>
</evidence>
<feature type="domain" description="RING-type" evidence="6">
    <location>
        <begin position="120"/>
        <end position="188"/>
    </location>
</feature>
<dbReference type="Gene3D" id="3.30.40.10">
    <property type="entry name" value="Zinc/RING finger domain, C3HC4 (zinc finger)"/>
    <property type="match status" value="1"/>
</dbReference>
<evidence type="ECO:0000259" key="6">
    <source>
        <dbReference type="PROSITE" id="PS50089"/>
    </source>
</evidence>
<dbReference type="InterPro" id="IPR013083">
    <property type="entry name" value="Znf_RING/FYVE/PHD"/>
</dbReference>
<dbReference type="SMART" id="SM00184">
    <property type="entry name" value="RING"/>
    <property type="match status" value="1"/>
</dbReference>
<comment type="similarity">
    <text evidence="1">Belongs to the TRIM/RBCC family.</text>
</comment>
<evidence type="ECO:0000256" key="1">
    <source>
        <dbReference type="ARBA" id="ARBA00008518"/>
    </source>
</evidence>
<reference evidence="8" key="1">
    <citation type="submission" date="2022-11" db="UniProtKB">
        <authorList>
            <consortium name="WormBaseParasite"/>
        </authorList>
    </citation>
    <scope>IDENTIFICATION</scope>
</reference>
<evidence type="ECO:0000256" key="2">
    <source>
        <dbReference type="ARBA" id="ARBA00022723"/>
    </source>
</evidence>
<dbReference type="InterPro" id="IPR001841">
    <property type="entry name" value="Znf_RING"/>
</dbReference>
<dbReference type="PANTHER" id="PTHR24103">
    <property type="entry name" value="E3 UBIQUITIN-PROTEIN LIGASE TRIM"/>
    <property type="match status" value="1"/>
</dbReference>
<dbReference type="InterPro" id="IPR018957">
    <property type="entry name" value="Znf_C3HC4_RING-type"/>
</dbReference>
<dbReference type="WBParaSite" id="nRc.2.0.1.t00953-RA">
    <property type="protein sequence ID" value="nRc.2.0.1.t00953-RA"/>
    <property type="gene ID" value="nRc.2.0.1.g00953"/>
</dbReference>